<protein>
    <recommendedName>
        <fullName evidence="2">PIN domain-containing protein</fullName>
    </recommendedName>
</protein>
<gene>
    <name evidence="3" type="ORF">MNBD_DELTA03-949</name>
</gene>
<proteinExistence type="predicted"/>
<evidence type="ECO:0000313" key="3">
    <source>
        <dbReference type="EMBL" id="VAW39579.1"/>
    </source>
</evidence>
<dbReference type="Gene3D" id="3.40.50.1010">
    <property type="entry name" value="5'-nuclease"/>
    <property type="match status" value="1"/>
</dbReference>
<name>A0A3B0VRR7_9ZZZZ</name>
<organism evidence="3">
    <name type="scientific">hydrothermal vent metagenome</name>
    <dbReference type="NCBI Taxonomy" id="652676"/>
    <lineage>
        <taxon>unclassified sequences</taxon>
        <taxon>metagenomes</taxon>
        <taxon>ecological metagenomes</taxon>
    </lineage>
</organism>
<dbReference type="PANTHER" id="PTHR35901">
    <property type="entry name" value="RIBONUCLEASE VAPC3"/>
    <property type="match status" value="1"/>
</dbReference>
<sequence>MIVVDTNIISYFYLNSVYSSLAEQVFKKDPIWSAPLLWRGEFRSVLTLYLRKQIISLPEAIEIFESTEDLLKGNEYEISSTQVLGLSHQSGCSAYDCEFVNLAKDLDVSLITEDKKILNHFREYAISMRQFLELY</sequence>
<dbReference type="InterPro" id="IPR051619">
    <property type="entry name" value="TypeII_TA_RNase_PINc/VapC"/>
</dbReference>
<dbReference type="InterPro" id="IPR029060">
    <property type="entry name" value="PIN-like_dom_sf"/>
</dbReference>
<evidence type="ECO:0000259" key="2">
    <source>
        <dbReference type="Pfam" id="PF01850"/>
    </source>
</evidence>
<keyword evidence="1" id="KW-0460">Magnesium</keyword>
<reference evidence="3" key="1">
    <citation type="submission" date="2018-06" db="EMBL/GenBank/DDBJ databases">
        <authorList>
            <person name="Zhirakovskaya E."/>
        </authorList>
    </citation>
    <scope>NUCLEOTIDE SEQUENCE</scope>
</reference>
<accession>A0A3B0VRR7</accession>
<dbReference type="Pfam" id="PF01850">
    <property type="entry name" value="PIN"/>
    <property type="match status" value="1"/>
</dbReference>
<dbReference type="InterPro" id="IPR044153">
    <property type="entry name" value="PIN_Pae0151-like"/>
</dbReference>
<dbReference type="AlphaFoldDB" id="A0A3B0VRR7"/>
<dbReference type="SUPFAM" id="SSF88723">
    <property type="entry name" value="PIN domain-like"/>
    <property type="match status" value="1"/>
</dbReference>
<dbReference type="InterPro" id="IPR002716">
    <property type="entry name" value="PIN_dom"/>
</dbReference>
<dbReference type="CDD" id="cd09873">
    <property type="entry name" value="PIN_Pae0151-like"/>
    <property type="match status" value="1"/>
</dbReference>
<dbReference type="EMBL" id="UOEX01000289">
    <property type="protein sequence ID" value="VAW39579.1"/>
    <property type="molecule type" value="Genomic_DNA"/>
</dbReference>
<evidence type="ECO:0000256" key="1">
    <source>
        <dbReference type="ARBA" id="ARBA00022842"/>
    </source>
</evidence>
<dbReference type="PANTHER" id="PTHR35901:SF1">
    <property type="entry name" value="EXONUCLEASE VAPC9"/>
    <property type="match status" value="1"/>
</dbReference>
<feature type="domain" description="PIN" evidence="2">
    <location>
        <begin position="2"/>
        <end position="117"/>
    </location>
</feature>